<proteinExistence type="predicted"/>
<dbReference type="AlphaFoldDB" id="A0A9W9YL95"/>
<feature type="region of interest" description="Disordered" evidence="1">
    <location>
        <begin position="86"/>
        <end position="209"/>
    </location>
</feature>
<dbReference type="Pfam" id="PF01424">
    <property type="entry name" value="R3H"/>
    <property type="match status" value="1"/>
</dbReference>
<feature type="compositionally biased region" description="Low complexity" evidence="1">
    <location>
        <begin position="186"/>
        <end position="196"/>
    </location>
</feature>
<dbReference type="InterPro" id="IPR039884">
    <property type="entry name" value="R3HC1/R3HCL"/>
</dbReference>
<feature type="compositionally biased region" description="Basic and acidic residues" evidence="1">
    <location>
        <begin position="166"/>
        <end position="185"/>
    </location>
</feature>
<accession>A0A9W9YL95</accession>
<feature type="compositionally biased region" description="Polar residues" evidence="1">
    <location>
        <begin position="156"/>
        <end position="165"/>
    </location>
</feature>
<evidence type="ECO:0000256" key="1">
    <source>
        <dbReference type="SAM" id="MobiDB-lite"/>
    </source>
</evidence>
<dbReference type="Proteomes" id="UP001163046">
    <property type="component" value="Unassembled WGS sequence"/>
</dbReference>
<comment type="caution">
    <text evidence="3">The sequence shown here is derived from an EMBL/GenBank/DDBJ whole genome shotgun (WGS) entry which is preliminary data.</text>
</comment>
<name>A0A9W9YL95_9CNID</name>
<dbReference type="GO" id="GO:0003676">
    <property type="term" value="F:nucleic acid binding"/>
    <property type="evidence" value="ECO:0007669"/>
    <property type="project" value="UniProtKB-UniRule"/>
</dbReference>
<dbReference type="SUPFAM" id="SSF82708">
    <property type="entry name" value="R3H domain"/>
    <property type="match status" value="1"/>
</dbReference>
<gene>
    <name evidence="3" type="primary">R3HCC1</name>
    <name evidence="3" type="ORF">OS493_025473</name>
</gene>
<feature type="domain" description="R3H" evidence="2">
    <location>
        <begin position="15"/>
        <end position="80"/>
    </location>
</feature>
<keyword evidence="4" id="KW-1185">Reference proteome</keyword>
<protein>
    <submittedName>
        <fullName evidence="3">R3H and coiled-coil domain-containing protein 1</fullName>
    </submittedName>
</protein>
<dbReference type="InterPro" id="IPR001374">
    <property type="entry name" value="R3H_dom"/>
</dbReference>
<evidence type="ECO:0000259" key="2">
    <source>
        <dbReference type="PROSITE" id="PS51061"/>
    </source>
</evidence>
<dbReference type="OrthoDB" id="5418203at2759"/>
<feature type="compositionally biased region" description="Basic and acidic residues" evidence="1">
    <location>
        <begin position="138"/>
        <end position="154"/>
    </location>
</feature>
<organism evidence="3 4">
    <name type="scientific">Desmophyllum pertusum</name>
    <dbReference type="NCBI Taxonomy" id="174260"/>
    <lineage>
        <taxon>Eukaryota</taxon>
        <taxon>Metazoa</taxon>
        <taxon>Cnidaria</taxon>
        <taxon>Anthozoa</taxon>
        <taxon>Hexacorallia</taxon>
        <taxon>Scleractinia</taxon>
        <taxon>Caryophylliina</taxon>
        <taxon>Caryophylliidae</taxon>
        <taxon>Desmophyllum</taxon>
    </lineage>
</organism>
<evidence type="ECO:0000313" key="3">
    <source>
        <dbReference type="EMBL" id="KAJ7356364.1"/>
    </source>
</evidence>
<dbReference type="InterPro" id="IPR036867">
    <property type="entry name" value="R3H_dom_sf"/>
</dbReference>
<dbReference type="EMBL" id="MU827322">
    <property type="protein sequence ID" value="KAJ7356364.1"/>
    <property type="molecule type" value="Genomic_DNA"/>
</dbReference>
<dbReference type="PROSITE" id="PS51061">
    <property type="entry name" value="R3H"/>
    <property type="match status" value="1"/>
</dbReference>
<dbReference type="PANTHER" id="PTHR21678">
    <property type="entry name" value="GROWTH INHIBITION AND DIFFERENTIATION RELATED PROTEIN 88"/>
    <property type="match status" value="1"/>
</dbReference>
<reference evidence="3" key="1">
    <citation type="submission" date="2023-01" db="EMBL/GenBank/DDBJ databases">
        <title>Genome assembly of the deep-sea coral Lophelia pertusa.</title>
        <authorList>
            <person name="Herrera S."/>
            <person name="Cordes E."/>
        </authorList>
    </citation>
    <scope>NUCLEOTIDE SEQUENCE</scope>
    <source>
        <strain evidence="3">USNM1676648</strain>
        <tissue evidence="3">Polyp</tissue>
    </source>
</reference>
<sequence>MVFHFDGKYRSAIECKFLEQVEEELTKFWSSCRDNSVLVFPPLDAHYRFLIHQLVGVGSRLQTVSVGQGRQRRPVVYFAPEREPLKMAHSPSATQRTFFGRGRGRRTRRPDQALYVPGALRQAKHDQLEQSPSTETPMNKEENKEISKSNKGIDDSASSTIFTPNDSHDCKKTGKSSVHETKTDESSNNSVLSVSERTVDIQHANTPSGLSVNERLQRSENKELNMENTTQLNNDQVVTITKNSSIIDDQTLDTAFKTESSDGENDCNRDVVVNCGISQTLLTTSTICNDRVDENLSTTADENCVNLNEKPLTENVAVPRKIKNS</sequence>
<evidence type="ECO:0000313" key="4">
    <source>
        <dbReference type="Proteomes" id="UP001163046"/>
    </source>
</evidence>
<dbReference type="PANTHER" id="PTHR21678:SF0">
    <property type="entry name" value="C3H1-TYPE DOMAIN-CONTAINING PROTEIN"/>
    <property type="match status" value="1"/>
</dbReference>
<dbReference type="Gene3D" id="3.30.1370.50">
    <property type="entry name" value="R3H-like domain"/>
    <property type="match status" value="1"/>
</dbReference>